<protein>
    <submittedName>
        <fullName evidence="9">ABC transporter permease</fullName>
    </submittedName>
</protein>
<feature type="transmembrane region" description="Helical" evidence="7">
    <location>
        <begin position="96"/>
        <end position="119"/>
    </location>
</feature>
<evidence type="ECO:0000256" key="4">
    <source>
        <dbReference type="ARBA" id="ARBA00022692"/>
    </source>
</evidence>
<dbReference type="SUPFAM" id="SSF161098">
    <property type="entry name" value="MetI-like"/>
    <property type="match status" value="1"/>
</dbReference>
<dbReference type="PROSITE" id="PS50928">
    <property type="entry name" value="ABC_TM1"/>
    <property type="match status" value="1"/>
</dbReference>
<feature type="transmembrane region" description="Helical" evidence="7">
    <location>
        <begin position="262"/>
        <end position="281"/>
    </location>
</feature>
<dbReference type="PANTHER" id="PTHR43386:SF1">
    <property type="entry name" value="D,D-DIPEPTIDE TRANSPORT SYSTEM PERMEASE PROTEIN DDPC-RELATED"/>
    <property type="match status" value="1"/>
</dbReference>
<dbReference type="GO" id="GO:0005886">
    <property type="term" value="C:plasma membrane"/>
    <property type="evidence" value="ECO:0007669"/>
    <property type="project" value="UniProtKB-SubCell"/>
</dbReference>
<sequence length="294" mass="31705">MNTIQTRKTEKRKRKSQAREIWHRMRKNKLAMIGLAILIVFLLLAIFADVIVDYDTDALGRGQDRLAGPSAEHWFGTDYLGRDVFARIVYGTRVSLALGLGITVIALSIGGFLGAAAAYYGGIIESVIMRIADMLMCIPSILLTLAIIAALGTSLQNLVIAATIASVPAFTRIIRSYVFTVIGEEYIEAARAGGMNDFQIITSHILPNVIGPIVVEATMNVAGTILSIAGLSFLGMGVQPPQPEWGAMLSDAKDFMMNQPTLVFFPGLAIVLAALSLNLLGDGLRDAIDPRLKD</sequence>
<reference evidence="9 10" key="1">
    <citation type="submission" date="2018-08" db="EMBL/GenBank/DDBJ databases">
        <title>A genome reference for cultivated species of the human gut microbiota.</title>
        <authorList>
            <person name="Zou Y."/>
            <person name="Xue W."/>
            <person name="Luo G."/>
        </authorList>
    </citation>
    <scope>NUCLEOTIDE SEQUENCE [LARGE SCALE GENOMIC DNA]</scope>
    <source>
        <strain evidence="9 10">AM07-24</strain>
    </source>
</reference>
<dbReference type="GO" id="GO:0055085">
    <property type="term" value="P:transmembrane transport"/>
    <property type="evidence" value="ECO:0007669"/>
    <property type="project" value="InterPro"/>
</dbReference>
<evidence type="ECO:0000313" key="10">
    <source>
        <dbReference type="Proteomes" id="UP000284841"/>
    </source>
</evidence>
<evidence type="ECO:0000256" key="1">
    <source>
        <dbReference type="ARBA" id="ARBA00004651"/>
    </source>
</evidence>
<comment type="similarity">
    <text evidence="7">Belongs to the binding-protein-dependent transport system permease family.</text>
</comment>
<dbReference type="RefSeq" id="WP_067541410.1">
    <property type="nucleotide sequence ID" value="NZ_AP025567.1"/>
</dbReference>
<evidence type="ECO:0000256" key="2">
    <source>
        <dbReference type="ARBA" id="ARBA00022448"/>
    </source>
</evidence>
<dbReference type="InterPro" id="IPR025966">
    <property type="entry name" value="OppC_N"/>
</dbReference>
<gene>
    <name evidence="9" type="ORF">DW099_06135</name>
</gene>
<evidence type="ECO:0000256" key="3">
    <source>
        <dbReference type="ARBA" id="ARBA00022475"/>
    </source>
</evidence>
<keyword evidence="4 7" id="KW-0812">Transmembrane</keyword>
<feature type="transmembrane region" description="Helical" evidence="7">
    <location>
        <begin position="158"/>
        <end position="174"/>
    </location>
</feature>
<keyword evidence="2 7" id="KW-0813">Transport</keyword>
<feature type="transmembrane region" description="Helical" evidence="7">
    <location>
        <begin position="131"/>
        <end position="152"/>
    </location>
</feature>
<comment type="subcellular location">
    <subcellularLocation>
        <location evidence="1 7">Cell membrane</location>
        <topology evidence="1 7">Multi-pass membrane protein</topology>
    </subcellularLocation>
</comment>
<evidence type="ECO:0000256" key="6">
    <source>
        <dbReference type="ARBA" id="ARBA00023136"/>
    </source>
</evidence>
<dbReference type="Gene3D" id="1.10.3720.10">
    <property type="entry name" value="MetI-like"/>
    <property type="match status" value="1"/>
</dbReference>
<keyword evidence="6 7" id="KW-0472">Membrane</keyword>
<dbReference type="OrthoDB" id="9797852at2"/>
<evidence type="ECO:0000256" key="7">
    <source>
        <dbReference type="RuleBase" id="RU363032"/>
    </source>
</evidence>
<accession>A0A415E2X5</accession>
<keyword evidence="3" id="KW-1003">Cell membrane</keyword>
<dbReference type="Pfam" id="PF00528">
    <property type="entry name" value="BPD_transp_1"/>
    <property type="match status" value="1"/>
</dbReference>
<dbReference type="EMBL" id="QRMS01000002">
    <property type="protein sequence ID" value="RHJ87996.1"/>
    <property type="molecule type" value="Genomic_DNA"/>
</dbReference>
<comment type="caution">
    <text evidence="9">The sequence shown here is derived from an EMBL/GenBank/DDBJ whole genome shotgun (WGS) entry which is preliminary data.</text>
</comment>
<dbReference type="InterPro" id="IPR035906">
    <property type="entry name" value="MetI-like_sf"/>
</dbReference>
<keyword evidence="5 7" id="KW-1133">Transmembrane helix</keyword>
<evidence type="ECO:0000313" key="9">
    <source>
        <dbReference type="EMBL" id="RHJ87996.1"/>
    </source>
</evidence>
<dbReference type="AlphaFoldDB" id="A0A415E2X5"/>
<dbReference type="InterPro" id="IPR050366">
    <property type="entry name" value="BP-dependent_transpt_permease"/>
</dbReference>
<proteinExistence type="inferred from homology"/>
<evidence type="ECO:0000256" key="5">
    <source>
        <dbReference type="ARBA" id="ARBA00022989"/>
    </source>
</evidence>
<dbReference type="Pfam" id="PF12911">
    <property type="entry name" value="OppC_N"/>
    <property type="match status" value="1"/>
</dbReference>
<evidence type="ECO:0000259" key="8">
    <source>
        <dbReference type="PROSITE" id="PS50928"/>
    </source>
</evidence>
<dbReference type="InterPro" id="IPR000515">
    <property type="entry name" value="MetI-like"/>
</dbReference>
<dbReference type="STRING" id="1776384.GCA_900086585_03548"/>
<keyword evidence="10" id="KW-1185">Reference proteome</keyword>
<dbReference type="CDD" id="cd06261">
    <property type="entry name" value="TM_PBP2"/>
    <property type="match status" value="1"/>
</dbReference>
<name>A0A415E2X5_9FIRM</name>
<dbReference type="Proteomes" id="UP000284841">
    <property type="component" value="Unassembled WGS sequence"/>
</dbReference>
<feature type="domain" description="ABC transmembrane type-1" evidence="8">
    <location>
        <begin position="92"/>
        <end position="281"/>
    </location>
</feature>
<organism evidence="9 10">
    <name type="scientific">Emergencia timonensis</name>
    <dbReference type="NCBI Taxonomy" id="1776384"/>
    <lineage>
        <taxon>Bacteria</taxon>
        <taxon>Bacillati</taxon>
        <taxon>Bacillota</taxon>
        <taxon>Clostridia</taxon>
        <taxon>Peptostreptococcales</taxon>
        <taxon>Anaerovoracaceae</taxon>
        <taxon>Emergencia</taxon>
    </lineage>
</organism>
<dbReference type="PANTHER" id="PTHR43386">
    <property type="entry name" value="OLIGOPEPTIDE TRANSPORT SYSTEM PERMEASE PROTEIN APPC"/>
    <property type="match status" value="1"/>
</dbReference>
<dbReference type="GeneID" id="83005842"/>